<evidence type="ECO:0000313" key="2">
    <source>
        <dbReference type="EMBL" id="DBA11779.1"/>
    </source>
</evidence>
<sequence>MAKRGTIKFGYDKPHVIFTYGSTYDSLILTPHKVFTVDFQTGVSKHFIDLVMYSVMKTVNPKTGKPYFNKIHRSRRQATNTTEETRLLAEQETTLKALQEQRDHVYDKLIVVGSEDYYIQREKKSLHPDQPLEHTSNLHGVFVMIETPEVKDSAIENFKTRFMHHHEKGILFKKAKITINPSVYLDINHKAKSTASEIITIYSQLQQTK</sequence>
<accession>A0AA48SIR7</accession>
<evidence type="ECO:0000256" key="1">
    <source>
        <dbReference type="SAM" id="Coils"/>
    </source>
</evidence>
<feature type="coiled-coil region" evidence="1">
    <location>
        <begin position="81"/>
        <end position="108"/>
    </location>
</feature>
<name>A0AA48SIR7_9VIRU</name>
<protein>
    <submittedName>
        <fullName evidence="2">ORF78</fullName>
    </submittedName>
</protein>
<proteinExistence type="predicted"/>
<dbReference type="EMBL" id="BK063093">
    <property type="protein sequence ID" value="DBA11779.1"/>
    <property type="molecule type" value="Genomic_DNA"/>
</dbReference>
<reference evidence="2" key="1">
    <citation type="journal article" date="2023" name="Front. Mar. Sci.">
        <title>Tracing the invertebrate herpesviruses in the global sequence datasets.</title>
        <authorList>
            <person name="Rosani U."/>
            <person name="Gaia M."/>
            <person name="Delmont T.O."/>
            <person name="Krupovic M."/>
        </authorList>
    </citation>
    <scope>NUCLEOTIDE SEQUENCE</scope>
    <source>
        <strain evidence="2">MalacoHV1/China/2018</strain>
    </source>
</reference>
<organism evidence="2">
    <name type="scientific">Malaco herpesvirus 1</name>
    <dbReference type="NCBI Taxonomy" id="3031797"/>
    <lineage>
        <taxon>Viruses</taxon>
        <taxon>Duplodnaviria</taxon>
        <taxon>Heunggongvirae</taxon>
        <taxon>Peploviricota</taxon>
        <taxon>Herviviricetes</taxon>
        <taxon>Herpesvirales</taxon>
        <taxon>Malacoherpesviridae</taxon>
    </lineage>
</organism>
<reference evidence="2" key="2">
    <citation type="submission" date="2023-01" db="EMBL/GenBank/DDBJ databases">
        <authorList>
            <person name="Rosani U."/>
            <person name="Delmont T.O."/>
            <person name="Gaia M."/>
            <person name="Krupovic M."/>
        </authorList>
    </citation>
    <scope>NUCLEOTIDE SEQUENCE</scope>
    <source>
        <strain evidence="2">MalacoHV1/China/2018</strain>
    </source>
</reference>
<keyword evidence="1" id="KW-0175">Coiled coil</keyword>